<keyword evidence="4 6" id="KW-1133">Transmembrane helix</keyword>
<feature type="transmembrane region" description="Helical" evidence="6">
    <location>
        <begin position="289"/>
        <end position="307"/>
    </location>
</feature>
<name>A0A8S1HLP8_9PELO</name>
<keyword evidence="8" id="KW-1185">Reference proteome</keyword>
<feature type="transmembrane region" description="Helical" evidence="6">
    <location>
        <begin position="178"/>
        <end position="200"/>
    </location>
</feature>
<comment type="caution">
    <text evidence="7">The sequence shown here is derived from an EMBL/GenBank/DDBJ whole genome shotgun (WGS) entry which is preliminary data.</text>
</comment>
<evidence type="ECO:0000256" key="2">
    <source>
        <dbReference type="ARBA" id="ARBA00010125"/>
    </source>
</evidence>
<feature type="transmembrane region" description="Helical" evidence="6">
    <location>
        <begin position="107"/>
        <end position="129"/>
    </location>
</feature>
<accession>A0A8S1HLP8</accession>
<protein>
    <recommendedName>
        <fullName evidence="9">Transmembrane protein adipocyte-associated 1 homolog</fullName>
    </recommendedName>
</protein>
<gene>
    <name evidence="7" type="ORF">CAUJ_LOCUS13425</name>
</gene>
<dbReference type="OrthoDB" id="10027388at2759"/>
<sequence length="445" mass="50329">MSVLFTDNPGTSLGQVSNLSTEQFDLEESPSWVDDLFPNATFIDSPTHVVIRGFCRNCLVARIPVLGVRYWDMAILVPNVLFMVFLLCKCAAVVRKLRSGNSPVFRAFFLLVYLTTLVNIARCTLSIVISVTNPLEEIVDRALWIGLKYFYLTAELSVLSFALLFGHLDSGTSIRRALLATVLFSSIHTAIQLFIELRLFDKSWFDNAFFDVHSEGGLVFWMLSSATTALVYIFVLCLPLTCIRKYVILPSKASFYVYCLLLSLLNITQTIGAILLFFKSIDGLCLVDFSTYAYFCFYTPFVYFTFLRRSLKNPPNHSTGSMFMYRKQKDENGSGDLPDSYFPRFSGLTSPSYDDLFDYDRDARFMHYDITTGEYLPNPYATPLIMSSVEKAESTVTTRTGSDEQLGGSRHRDSVLFDGSTVPRHLKGLGANGSLVFEEQPRWYL</sequence>
<dbReference type="Pfam" id="PF10160">
    <property type="entry name" value="Tmemb_40"/>
    <property type="match status" value="1"/>
</dbReference>
<dbReference type="AlphaFoldDB" id="A0A8S1HLP8"/>
<proteinExistence type="inferred from homology"/>
<dbReference type="InterPro" id="IPR018781">
    <property type="entry name" value="TPRA1/CAND2/CAND8"/>
</dbReference>
<feature type="transmembrane region" description="Helical" evidence="6">
    <location>
        <begin position="220"/>
        <end position="243"/>
    </location>
</feature>
<evidence type="ECO:0000313" key="8">
    <source>
        <dbReference type="Proteomes" id="UP000835052"/>
    </source>
</evidence>
<evidence type="ECO:0000256" key="1">
    <source>
        <dbReference type="ARBA" id="ARBA00004141"/>
    </source>
</evidence>
<organism evidence="7 8">
    <name type="scientific">Caenorhabditis auriculariae</name>
    <dbReference type="NCBI Taxonomy" id="2777116"/>
    <lineage>
        <taxon>Eukaryota</taxon>
        <taxon>Metazoa</taxon>
        <taxon>Ecdysozoa</taxon>
        <taxon>Nematoda</taxon>
        <taxon>Chromadorea</taxon>
        <taxon>Rhabditida</taxon>
        <taxon>Rhabditina</taxon>
        <taxon>Rhabditomorpha</taxon>
        <taxon>Rhabditoidea</taxon>
        <taxon>Rhabditidae</taxon>
        <taxon>Peloderinae</taxon>
        <taxon>Caenorhabditis</taxon>
    </lineage>
</organism>
<comment type="similarity">
    <text evidence="2">Belongs to the UPF0359 family.</text>
</comment>
<dbReference type="Proteomes" id="UP000835052">
    <property type="component" value="Unassembled WGS sequence"/>
</dbReference>
<comment type="subcellular location">
    <subcellularLocation>
        <location evidence="1">Membrane</location>
        <topology evidence="1">Multi-pass membrane protein</topology>
    </subcellularLocation>
</comment>
<feature type="transmembrane region" description="Helical" evidence="6">
    <location>
        <begin position="149"/>
        <end position="166"/>
    </location>
</feature>
<evidence type="ECO:0000256" key="4">
    <source>
        <dbReference type="ARBA" id="ARBA00022989"/>
    </source>
</evidence>
<feature type="transmembrane region" description="Helical" evidence="6">
    <location>
        <begin position="255"/>
        <end position="277"/>
    </location>
</feature>
<reference evidence="7" key="1">
    <citation type="submission" date="2020-10" db="EMBL/GenBank/DDBJ databases">
        <authorList>
            <person name="Kikuchi T."/>
        </authorList>
    </citation>
    <scope>NUCLEOTIDE SEQUENCE</scope>
    <source>
        <strain evidence="7">NKZ352</strain>
    </source>
</reference>
<dbReference type="PANTHER" id="PTHR15876">
    <property type="entry name" value="TRANSMEMBRANE PROTEIN ADIPOCYTE-ASSOCIATED 1"/>
    <property type="match status" value="1"/>
</dbReference>
<dbReference type="GO" id="GO:0004930">
    <property type="term" value="F:G protein-coupled receptor activity"/>
    <property type="evidence" value="ECO:0007669"/>
    <property type="project" value="TreeGrafter"/>
</dbReference>
<dbReference type="EMBL" id="CAJGYM010000096">
    <property type="protein sequence ID" value="CAD6197516.1"/>
    <property type="molecule type" value="Genomic_DNA"/>
</dbReference>
<dbReference type="GO" id="GO:0005886">
    <property type="term" value="C:plasma membrane"/>
    <property type="evidence" value="ECO:0007669"/>
    <property type="project" value="TreeGrafter"/>
</dbReference>
<evidence type="ECO:0000256" key="5">
    <source>
        <dbReference type="ARBA" id="ARBA00023136"/>
    </source>
</evidence>
<evidence type="ECO:0000256" key="6">
    <source>
        <dbReference type="SAM" id="Phobius"/>
    </source>
</evidence>
<feature type="transmembrane region" description="Helical" evidence="6">
    <location>
        <begin position="73"/>
        <end position="95"/>
    </location>
</feature>
<dbReference type="PANTHER" id="PTHR15876:SF8">
    <property type="entry name" value="TRANSMEMBRANE PROTEIN ADIPOCYTE-ASSOCIATED 1"/>
    <property type="match status" value="1"/>
</dbReference>
<evidence type="ECO:0000313" key="7">
    <source>
        <dbReference type="EMBL" id="CAD6197516.1"/>
    </source>
</evidence>
<keyword evidence="5 6" id="KW-0472">Membrane</keyword>
<keyword evidence="3 6" id="KW-0812">Transmembrane</keyword>
<evidence type="ECO:0000256" key="3">
    <source>
        <dbReference type="ARBA" id="ARBA00022692"/>
    </source>
</evidence>
<evidence type="ECO:0008006" key="9">
    <source>
        <dbReference type="Google" id="ProtNLM"/>
    </source>
</evidence>